<keyword evidence="7" id="KW-0732">Signal</keyword>
<keyword evidence="4" id="KW-0249">Electron transport</keyword>
<keyword evidence="2 6" id="KW-0349">Heme</keyword>
<dbReference type="Gene3D" id="1.10.760.10">
    <property type="entry name" value="Cytochrome c-like domain"/>
    <property type="match status" value="1"/>
</dbReference>
<dbReference type="GO" id="GO:0020037">
    <property type="term" value="F:heme binding"/>
    <property type="evidence" value="ECO:0007669"/>
    <property type="project" value="InterPro"/>
</dbReference>
<sequence>MTTSMNMLRPSIVLLFTLVLCPAVAQAEGDVARGEKLFARCSACHSTDGTRKIGPTLAGVVGRTAATVGNARFSKALIESEIIWTEETLEEYLSEPKKLVPGTTMVTRIPDLQDRKDVISYLKTLN</sequence>
<reference evidence="9 10" key="1">
    <citation type="submission" date="2019-03" db="EMBL/GenBank/DDBJ databases">
        <title>Genomic Encyclopedia of Type Strains, Phase IV (KMG-V): Genome sequencing to study the core and pangenomes of soil and plant-associated prokaryotes.</title>
        <authorList>
            <person name="Whitman W."/>
        </authorList>
    </citation>
    <scope>NUCLEOTIDE SEQUENCE [LARGE SCALE GENOMIC DNA]</scope>
    <source>
        <strain evidence="9 10">Hc14</strain>
    </source>
</reference>
<evidence type="ECO:0000313" key="9">
    <source>
        <dbReference type="EMBL" id="TCU06103.1"/>
    </source>
</evidence>
<evidence type="ECO:0000256" key="3">
    <source>
        <dbReference type="ARBA" id="ARBA00022723"/>
    </source>
</evidence>
<evidence type="ECO:0000313" key="10">
    <source>
        <dbReference type="Proteomes" id="UP000294576"/>
    </source>
</evidence>
<dbReference type="InterPro" id="IPR009056">
    <property type="entry name" value="Cyt_c-like_dom"/>
</dbReference>
<feature type="signal peptide" evidence="7">
    <location>
        <begin position="1"/>
        <end position="27"/>
    </location>
</feature>
<dbReference type="SUPFAM" id="SSF46626">
    <property type="entry name" value="Cytochrome c"/>
    <property type="match status" value="1"/>
</dbReference>
<dbReference type="EMBL" id="SMBH01000033">
    <property type="protein sequence ID" value="TCU06103.1"/>
    <property type="molecule type" value="Genomic_DNA"/>
</dbReference>
<evidence type="ECO:0000256" key="7">
    <source>
        <dbReference type="SAM" id="SignalP"/>
    </source>
</evidence>
<evidence type="ECO:0000256" key="6">
    <source>
        <dbReference type="PROSITE-ProRule" id="PRU00433"/>
    </source>
</evidence>
<dbReference type="RefSeq" id="WP_245505962.1">
    <property type="nucleotide sequence ID" value="NZ_SMBH01000033.1"/>
</dbReference>
<evidence type="ECO:0000256" key="2">
    <source>
        <dbReference type="ARBA" id="ARBA00022617"/>
    </source>
</evidence>
<gene>
    <name evidence="9" type="ORF">EV132_13346</name>
</gene>
<comment type="caution">
    <text evidence="9">The sequence shown here is derived from an EMBL/GenBank/DDBJ whole genome shotgun (WGS) entry which is preliminary data.</text>
</comment>
<dbReference type="GO" id="GO:0046872">
    <property type="term" value="F:metal ion binding"/>
    <property type="evidence" value="ECO:0007669"/>
    <property type="project" value="UniProtKB-KW"/>
</dbReference>
<dbReference type="PROSITE" id="PS51007">
    <property type="entry name" value="CYTC"/>
    <property type="match status" value="1"/>
</dbReference>
<evidence type="ECO:0000259" key="8">
    <source>
        <dbReference type="PROSITE" id="PS51007"/>
    </source>
</evidence>
<accession>A0A4R3PWA3</accession>
<dbReference type="AlphaFoldDB" id="A0A4R3PWA3"/>
<dbReference type="Pfam" id="PF00034">
    <property type="entry name" value="Cytochrom_C"/>
    <property type="match status" value="1"/>
</dbReference>
<keyword evidence="1" id="KW-0813">Transport</keyword>
<name>A0A4R3PWA3_RHISU</name>
<dbReference type="InterPro" id="IPR002327">
    <property type="entry name" value="Cyt_c_1A/1B"/>
</dbReference>
<dbReference type="PRINTS" id="PR00604">
    <property type="entry name" value="CYTCHRMECIAB"/>
</dbReference>
<protein>
    <submittedName>
        <fullName evidence="9">Cytochrome c</fullName>
    </submittedName>
</protein>
<evidence type="ECO:0000256" key="1">
    <source>
        <dbReference type="ARBA" id="ARBA00022448"/>
    </source>
</evidence>
<evidence type="ECO:0000256" key="4">
    <source>
        <dbReference type="ARBA" id="ARBA00022982"/>
    </source>
</evidence>
<feature type="domain" description="Cytochrome c" evidence="8">
    <location>
        <begin position="29"/>
        <end position="126"/>
    </location>
</feature>
<dbReference type="GO" id="GO:0009055">
    <property type="term" value="F:electron transfer activity"/>
    <property type="evidence" value="ECO:0007669"/>
    <property type="project" value="InterPro"/>
</dbReference>
<evidence type="ECO:0000256" key="5">
    <source>
        <dbReference type="ARBA" id="ARBA00023004"/>
    </source>
</evidence>
<proteinExistence type="predicted"/>
<organism evidence="9 10">
    <name type="scientific">Rhizobium sullae</name>
    <name type="common">Rhizobium hedysari</name>
    <dbReference type="NCBI Taxonomy" id="50338"/>
    <lineage>
        <taxon>Bacteria</taxon>
        <taxon>Pseudomonadati</taxon>
        <taxon>Pseudomonadota</taxon>
        <taxon>Alphaproteobacteria</taxon>
        <taxon>Hyphomicrobiales</taxon>
        <taxon>Rhizobiaceae</taxon>
        <taxon>Rhizobium/Agrobacterium group</taxon>
        <taxon>Rhizobium</taxon>
    </lineage>
</organism>
<dbReference type="InterPro" id="IPR036909">
    <property type="entry name" value="Cyt_c-like_dom_sf"/>
</dbReference>
<dbReference type="Proteomes" id="UP000294576">
    <property type="component" value="Unassembled WGS sequence"/>
</dbReference>
<feature type="chain" id="PRO_5020719294" evidence="7">
    <location>
        <begin position="28"/>
        <end position="126"/>
    </location>
</feature>
<dbReference type="PANTHER" id="PTHR11961">
    <property type="entry name" value="CYTOCHROME C"/>
    <property type="match status" value="1"/>
</dbReference>
<keyword evidence="5 6" id="KW-0408">Iron</keyword>
<keyword evidence="3 6" id="KW-0479">Metal-binding</keyword>